<keyword evidence="4" id="KW-0805">Transcription regulation</keyword>
<feature type="binding site" evidence="7">
    <location>
        <position position="140"/>
    </location>
    <ligand>
        <name>Zn(2+)</name>
        <dbReference type="ChEBI" id="CHEBI:29105"/>
    </ligand>
</feature>
<dbReference type="InterPro" id="IPR002481">
    <property type="entry name" value="FUR"/>
</dbReference>
<dbReference type="GO" id="GO:0045892">
    <property type="term" value="P:negative regulation of DNA-templated transcription"/>
    <property type="evidence" value="ECO:0007669"/>
    <property type="project" value="TreeGrafter"/>
</dbReference>
<evidence type="ECO:0000256" key="1">
    <source>
        <dbReference type="ARBA" id="ARBA00007957"/>
    </source>
</evidence>
<protein>
    <submittedName>
        <fullName evidence="8">Ferric uptake regulation protein</fullName>
    </submittedName>
</protein>
<keyword evidence="3 7" id="KW-0862">Zinc</keyword>
<keyword evidence="9" id="KW-1185">Reference proteome</keyword>
<proteinExistence type="inferred from homology"/>
<dbReference type="InterPro" id="IPR036388">
    <property type="entry name" value="WH-like_DNA-bd_sf"/>
</dbReference>
<evidence type="ECO:0000256" key="4">
    <source>
        <dbReference type="ARBA" id="ARBA00023015"/>
    </source>
</evidence>
<evidence type="ECO:0000256" key="2">
    <source>
        <dbReference type="ARBA" id="ARBA00022491"/>
    </source>
</evidence>
<comment type="similarity">
    <text evidence="1">Belongs to the Fur family.</text>
</comment>
<dbReference type="OrthoDB" id="8659436at2"/>
<evidence type="ECO:0000313" key="9">
    <source>
        <dbReference type="Proteomes" id="UP000239471"/>
    </source>
</evidence>
<feature type="binding site" evidence="7">
    <location>
        <position position="99"/>
    </location>
    <ligand>
        <name>Zn(2+)</name>
        <dbReference type="ChEBI" id="CHEBI:29105"/>
    </ligand>
</feature>
<comment type="cofactor">
    <cofactor evidence="7">
        <name>Zn(2+)</name>
        <dbReference type="ChEBI" id="CHEBI:29105"/>
    </cofactor>
    <text evidence="7">Binds 1 zinc ion per subunit.</text>
</comment>
<gene>
    <name evidence="8" type="primary">fur_2</name>
    <name evidence="8" type="ORF">CLVI_27880</name>
</gene>
<keyword evidence="7" id="KW-0479">Metal-binding</keyword>
<dbReference type="CDD" id="cd07153">
    <property type="entry name" value="Fur_like"/>
    <property type="match status" value="1"/>
</dbReference>
<dbReference type="Proteomes" id="UP000239471">
    <property type="component" value="Unassembled WGS sequence"/>
</dbReference>
<keyword evidence="2" id="KW-0678">Repressor</keyword>
<dbReference type="PANTHER" id="PTHR33202">
    <property type="entry name" value="ZINC UPTAKE REGULATION PROTEIN"/>
    <property type="match status" value="1"/>
</dbReference>
<dbReference type="RefSeq" id="WP_106060708.1">
    <property type="nucleotide sequence ID" value="NZ_PVXQ01000037.1"/>
</dbReference>
<dbReference type="PANTHER" id="PTHR33202:SF8">
    <property type="entry name" value="PEROXIDE-RESPONSIVE REPRESSOR PERR"/>
    <property type="match status" value="1"/>
</dbReference>
<accession>A0A2T0BAW0</accession>
<dbReference type="GO" id="GO:1900376">
    <property type="term" value="P:regulation of secondary metabolite biosynthetic process"/>
    <property type="evidence" value="ECO:0007669"/>
    <property type="project" value="TreeGrafter"/>
</dbReference>
<dbReference type="Pfam" id="PF01475">
    <property type="entry name" value="FUR"/>
    <property type="match status" value="1"/>
</dbReference>
<feature type="binding site" evidence="7">
    <location>
        <position position="143"/>
    </location>
    <ligand>
        <name>Zn(2+)</name>
        <dbReference type="ChEBI" id="CHEBI:29105"/>
    </ligand>
</feature>
<dbReference type="InterPro" id="IPR043135">
    <property type="entry name" value="Fur_C"/>
</dbReference>
<reference evidence="8 9" key="1">
    <citation type="submission" date="2018-03" db="EMBL/GenBank/DDBJ databases">
        <title>Genome sequence of Clostridium vincentii DSM 10228.</title>
        <authorList>
            <person name="Poehlein A."/>
            <person name="Daniel R."/>
        </authorList>
    </citation>
    <scope>NUCLEOTIDE SEQUENCE [LARGE SCALE GENOMIC DNA]</scope>
    <source>
        <strain evidence="8 9">DSM 10228</strain>
    </source>
</reference>
<dbReference type="Gene3D" id="1.10.10.10">
    <property type="entry name" value="Winged helix-like DNA-binding domain superfamily/Winged helix DNA-binding domain"/>
    <property type="match status" value="1"/>
</dbReference>
<evidence type="ECO:0000313" key="8">
    <source>
        <dbReference type="EMBL" id="PRR81030.1"/>
    </source>
</evidence>
<evidence type="ECO:0000256" key="6">
    <source>
        <dbReference type="ARBA" id="ARBA00023163"/>
    </source>
</evidence>
<organism evidence="8 9">
    <name type="scientific">Clostridium vincentii</name>
    <dbReference type="NCBI Taxonomy" id="52704"/>
    <lineage>
        <taxon>Bacteria</taxon>
        <taxon>Bacillati</taxon>
        <taxon>Bacillota</taxon>
        <taxon>Clostridia</taxon>
        <taxon>Eubacteriales</taxon>
        <taxon>Clostridiaceae</taxon>
        <taxon>Clostridium</taxon>
    </lineage>
</organism>
<keyword evidence="5" id="KW-0238">DNA-binding</keyword>
<dbReference type="AlphaFoldDB" id="A0A2T0BAW0"/>
<dbReference type="GO" id="GO:0000976">
    <property type="term" value="F:transcription cis-regulatory region binding"/>
    <property type="evidence" value="ECO:0007669"/>
    <property type="project" value="TreeGrafter"/>
</dbReference>
<dbReference type="GO" id="GO:0003700">
    <property type="term" value="F:DNA-binding transcription factor activity"/>
    <property type="evidence" value="ECO:0007669"/>
    <property type="project" value="InterPro"/>
</dbReference>
<dbReference type="EMBL" id="PVXQ01000037">
    <property type="protein sequence ID" value="PRR81030.1"/>
    <property type="molecule type" value="Genomic_DNA"/>
</dbReference>
<evidence type="ECO:0000256" key="5">
    <source>
        <dbReference type="ARBA" id="ARBA00023125"/>
    </source>
</evidence>
<dbReference type="SUPFAM" id="SSF46785">
    <property type="entry name" value="Winged helix' DNA-binding domain"/>
    <property type="match status" value="1"/>
</dbReference>
<evidence type="ECO:0000256" key="3">
    <source>
        <dbReference type="ARBA" id="ARBA00022833"/>
    </source>
</evidence>
<comment type="caution">
    <text evidence="8">The sequence shown here is derived from an EMBL/GenBank/DDBJ whole genome shotgun (WGS) entry which is preliminary data.</text>
</comment>
<dbReference type="GO" id="GO:0008270">
    <property type="term" value="F:zinc ion binding"/>
    <property type="evidence" value="ECO:0007669"/>
    <property type="project" value="TreeGrafter"/>
</dbReference>
<keyword evidence="6" id="KW-0804">Transcription</keyword>
<sequence length="152" mass="17961">MDKNLMYFKKIIENSGYKFTRQKQYVLKTLINADIHLNAKEIYEIVKEDSVSLTTVYRTLKNFKELGIIKEINANDTNYYEMKIFSGKPLNLHLTCNQCNSIIDIDSRSLNLEYLLLNNKLEKENNLQIYDSNIMFIGLCSECLEKLKWQEQ</sequence>
<dbReference type="InterPro" id="IPR036390">
    <property type="entry name" value="WH_DNA-bd_sf"/>
</dbReference>
<evidence type="ECO:0000256" key="7">
    <source>
        <dbReference type="PIRSR" id="PIRSR602481-1"/>
    </source>
</evidence>
<feature type="binding site" evidence="7">
    <location>
        <position position="96"/>
    </location>
    <ligand>
        <name>Zn(2+)</name>
        <dbReference type="ChEBI" id="CHEBI:29105"/>
    </ligand>
</feature>
<dbReference type="Gene3D" id="3.30.1490.190">
    <property type="match status" value="1"/>
</dbReference>
<name>A0A2T0BAW0_9CLOT</name>